<dbReference type="STRING" id="39482.ERS852491_04567"/>
<proteinExistence type="predicted"/>
<sequence length="575" mass="64808">MDLVSKMYAKNFSQQLGKWCEDHGVEYIGHVIEDNGEHNRLGCGAGHYFRAMSGQHMAGIDTIGGQIIPGNSYASRHGIAYIGNGIFHHFGLAKLGASDAQTDPKKKGRLMCEAFGAYGWNFGVKSMKWVADFLLAQGVNHFVPHAFSMADYPDMDCPPHFYARGNNPEFPFFAELMKYTNRMCDLLNGGKNVPQAALLYPAENDWMNDCMQMEVPGRVLQENQVEYEVLSEDIFVKRDYYGTKIRDRKLIVNERTMYALILPETKMIDEVQAKIVIEAIESGLPVFFINAMPERVAGVNSKIQEMYLQKMSGCKVTALEDIADEVKMVSAAGVTFEPKCKSLLTYHYEKDGKQIYLLFNTSLSEQISTKAVFAEKEEAVSYDAMRDVFCKISQDANNGKVAINVELAPYESLIVCFGYDKVDLEEEREKFTDNQMDISANWKFSKVKAIEYPNFGETEMMGELIPVSEIAPEFSGIMKYEKEIVLPRASCVIVKPEFVYEAAEVFINGQSAGKKMTPPYAWDISDWCIEGNNKLEVEVVNTPARDTLKFPGPFGPEREIMEPSGMFGRVVVEYK</sequence>
<dbReference type="PANTHER" id="PTHR36848:SF2">
    <property type="entry name" value="SECRETED PROTEIN"/>
    <property type="match status" value="1"/>
</dbReference>
<reference evidence="1 2" key="1">
    <citation type="submission" date="2015-09" db="EMBL/GenBank/DDBJ databases">
        <authorList>
            <consortium name="Pathogen Informatics"/>
        </authorList>
    </citation>
    <scope>NUCLEOTIDE SEQUENCE [LARGE SCALE GENOMIC DNA]</scope>
    <source>
        <strain evidence="1 2">2789STDY5834876</strain>
    </source>
</reference>
<evidence type="ECO:0000313" key="2">
    <source>
        <dbReference type="Proteomes" id="UP000095544"/>
    </source>
</evidence>
<dbReference type="EMBL" id="CYZU01000067">
    <property type="protein sequence ID" value="CUP21423.1"/>
    <property type="molecule type" value="Genomic_DNA"/>
</dbReference>
<name>A0A174LB95_9FIRM</name>
<dbReference type="SUPFAM" id="SSF49785">
    <property type="entry name" value="Galactose-binding domain-like"/>
    <property type="match status" value="1"/>
</dbReference>
<keyword evidence="1" id="KW-0378">Hydrolase</keyword>
<dbReference type="RefSeq" id="WP_055155059.1">
    <property type="nucleotide sequence ID" value="NZ_CYZU01000067.1"/>
</dbReference>
<dbReference type="Gene3D" id="2.60.120.260">
    <property type="entry name" value="Galactose-binding domain-like"/>
    <property type="match status" value="1"/>
</dbReference>
<dbReference type="PANTHER" id="PTHR36848">
    <property type="entry name" value="DNA-BINDING PROTEIN (PUTATIVE SECRETED PROTEIN)-RELATED"/>
    <property type="match status" value="1"/>
</dbReference>
<dbReference type="GO" id="GO:0016787">
    <property type="term" value="F:hydrolase activity"/>
    <property type="evidence" value="ECO:0007669"/>
    <property type="project" value="UniProtKB-KW"/>
</dbReference>
<dbReference type="Proteomes" id="UP000095544">
    <property type="component" value="Unassembled WGS sequence"/>
</dbReference>
<organism evidence="1 2">
    <name type="scientific">Faecalicatena contorta</name>
    <dbReference type="NCBI Taxonomy" id="39482"/>
    <lineage>
        <taxon>Bacteria</taxon>
        <taxon>Bacillati</taxon>
        <taxon>Bacillota</taxon>
        <taxon>Clostridia</taxon>
        <taxon>Lachnospirales</taxon>
        <taxon>Lachnospiraceae</taxon>
        <taxon>Faecalicatena</taxon>
    </lineage>
</organism>
<gene>
    <name evidence="1" type="ORF">ERS852491_04567</name>
</gene>
<protein>
    <submittedName>
        <fullName evidence="1">Glycosyl hydrolases family 2, sugar binding domain</fullName>
    </submittedName>
</protein>
<dbReference type="OrthoDB" id="9761519at2"/>
<evidence type="ECO:0000313" key="1">
    <source>
        <dbReference type="EMBL" id="CUP21423.1"/>
    </source>
</evidence>
<dbReference type="InterPro" id="IPR053161">
    <property type="entry name" value="Ulvan_degrading_GH"/>
</dbReference>
<accession>A0A174LB95</accession>
<dbReference type="InterPro" id="IPR008979">
    <property type="entry name" value="Galactose-bd-like_sf"/>
</dbReference>
<dbReference type="AlphaFoldDB" id="A0A174LB95"/>